<proteinExistence type="predicted"/>
<evidence type="ECO:0000313" key="2">
    <source>
        <dbReference type="Proteomes" id="UP001307168"/>
    </source>
</evidence>
<organism evidence="1 2">
    <name type="scientific">Peribacillus castrilensis</name>
    <dbReference type="NCBI Taxonomy" id="2897690"/>
    <lineage>
        <taxon>Bacteria</taxon>
        <taxon>Bacillati</taxon>
        <taxon>Bacillota</taxon>
        <taxon>Bacilli</taxon>
        <taxon>Bacillales</taxon>
        <taxon>Bacillaceae</taxon>
        <taxon>Peribacillus</taxon>
    </lineage>
</organism>
<dbReference type="RefSeq" id="WP_367406966.1">
    <property type="nucleotide sequence ID" value="NZ_JARNBH010000012.1"/>
</dbReference>
<evidence type="ECO:0008006" key="3">
    <source>
        <dbReference type="Google" id="ProtNLM"/>
    </source>
</evidence>
<dbReference type="Proteomes" id="UP001307168">
    <property type="component" value="Unassembled WGS sequence"/>
</dbReference>
<name>A0AAW9NAF0_9BACI</name>
<sequence length="47" mass="5739">MERRLVDFKKEMIIQQLRFEERMLKLTLKENDIDRAIASMRTELNKG</sequence>
<keyword evidence="2" id="KW-1185">Reference proteome</keyword>
<accession>A0AAW9NAF0</accession>
<dbReference type="EMBL" id="JARNBH010000012">
    <property type="protein sequence ID" value="MEC0273891.1"/>
    <property type="molecule type" value="Genomic_DNA"/>
</dbReference>
<protein>
    <recommendedName>
        <fullName evidence="3">Fur-regulated basic protein B</fullName>
    </recommendedName>
</protein>
<dbReference type="AlphaFoldDB" id="A0AAW9NAF0"/>
<evidence type="ECO:0000313" key="1">
    <source>
        <dbReference type="EMBL" id="MEC0273891.1"/>
    </source>
</evidence>
<comment type="caution">
    <text evidence="1">The sequence shown here is derived from an EMBL/GenBank/DDBJ whole genome shotgun (WGS) entry which is preliminary data.</text>
</comment>
<gene>
    <name evidence="1" type="ORF">P4706_12610</name>
</gene>
<reference evidence="1 2" key="1">
    <citation type="submission" date="2023-03" db="EMBL/GenBank/DDBJ databases">
        <title>Bacillus Genome Sequencing.</title>
        <authorList>
            <person name="Dunlap C."/>
        </authorList>
    </citation>
    <scope>NUCLEOTIDE SEQUENCE [LARGE SCALE GENOMIC DNA]</scope>
    <source>
        <strain evidence="1 2">B-41290</strain>
    </source>
</reference>